<evidence type="ECO:0000256" key="1">
    <source>
        <dbReference type="ARBA" id="ARBA00004651"/>
    </source>
</evidence>
<organism evidence="6 7">
    <name type="scientific">Caproicibacterium argilliputei</name>
    <dbReference type="NCBI Taxonomy" id="3030016"/>
    <lineage>
        <taxon>Bacteria</taxon>
        <taxon>Bacillati</taxon>
        <taxon>Bacillota</taxon>
        <taxon>Clostridia</taxon>
        <taxon>Eubacteriales</taxon>
        <taxon>Oscillospiraceae</taxon>
        <taxon>Caproicibacterium</taxon>
    </lineage>
</organism>
<dbReference type="PROSITE" id="PS00216">
    <property type="entry name" value="SUGAR_TRANSPORT_1"/>
    <property type="match status" value="1"/>
</dbReference>
<dbReference type="SUPFAM" id="SSF103473">
    <property type="entry name" value="MFS general substrate transporter"/>
    <property type="match status" value="1"/>
</dbReference>
<feature type="transmembrane region" description="Helical" evidence="5">
    <location>
        <begin position="310"/>
        <end position="331"/>
    </location>
</feature>
<dbReference type="InterPro" id="IPR011701">
    <property type="entry name" value="MFS"/>
</dbReference>
<feature type="transmembrane region" description="Helical" evidence="5">
    <location>
        <begin position="163"/>
        <end position="180"/>
    </location>
</feature>
<feature type="transmembrane region" description="Helical" evidence="5">
    <location>
        <begin position="249"/>
        <end position="274"/>
    </location>
</feature>
<keyword evidence="2 5" id="KW-0812">Transmembrane</keyword>
<dbReference type="GO" id="GO:0005886">
    <property type="term" value="C:plasma membrane"/>
    <property type="evidence" value="ECO:0007669"/>
    <property type="project" value="UniProtKB-SubCell"/>
</dbReference>
<dbReference type="RefSeq" id="WP_275846693.1">
    <property type="nucleotide sequence ID" value="NZ_CP135996.1"/>
</dbReference>
<name>A0AA97DBX5_9FIRM</name>
<dbReference type="GO" id="GO:0022857">
    <property type="term" value="F:transmembrane transporter activity"/>
    <property type="evidence" value="ECO:0007669"/>
    <property type="project" value="InterPro"/>
</dbReference>
<dbReference type="Pfam" id="PF07690">
    <property type="entry name" value="MFS_1"/>
    <property type="match status" value="1"/>
</dbReference>
<proteinExistence type="predicted"/>
<dbReference type="PANTHER" id="PTHR23530:SF1">
    <property type="entry name" value="PERMEASE, MAJOR FACILITATOR SUPERFAMILY-RELATED"/>
    <property type="match status" value="1"/>
</dbReference>
<keyword evidence="4 5" id="KW-0472">Membrane</keyword>
<dbReference type="PANTHER" id="PTHR23530">
    <property type="entry name" value="TRANSPORT PROTEIN-RELATED"/>
    <property type="match status" value="1"/>
</dbReference>
<dbReference type="InterPro" id="IPR005829">
    <property type="entry name" value="Sugar_transporter_CS"/>
</dbReference>
<feature type="transmembrane region" description="Helical" evidence="5">
    <location>
        <begin position="70"/>
        <end position="88"/>
    </location>
</feature>
<gene>
    <name evidence="6" type="ORF">PXC00_03490</name>
</gene>
<dbReference type="KEGG" id="carl:PXC00_03490"/>
<keyword evidence="7" id="KW-1185">Reference proteome</keyword>
<dbReference type="InterPro" id="IPR053160">
    <property type="entry name" value="MFS_DHA3_Transporter"/>
</dbReference>
<dbReference type="Gene3D" id="1.20.1250.20">
    <property type="entry name" value="MFS general substrate transporter like domains"/>
    <property type="match status" value="1"/>
</dbReference>
<dbReference type="AlphaFoldDB" id="A0AA97DBX5"/>
<evidence type="ECO:0000256" key="2">
    <source>
        <dbReference type="ARBA" id="ARBA00022692"/>
    </source>
</evidence>
<feature type="transmembrane region" description="Helical" evidence="5">
    <location>
        <begin position="221"/>
        <end position="243"/>
    </location>
</feature>
<sequence length="406" mass="43060">MQIRSQILKLYFFEFLTSFRITDAIWVFLLIHRGFNLAQVGVAEAVFHLVSFCCEVPSGMAADLLGRRRTLFCSGILVTVSCVCMLAIDNFFGVLLSMIFNALSYNLTSGTDQALLYDSLLAAGQQERYLAVSSRQSVLCRVSFAVSGLSSFWAVAAGWQVCYVLTAVLGLASSLLAAALHEPLVTDAQKARAARALRELPHRLAVHFQQSFCFLRKNPRAACIMLSTAGVSTANYMTLMLLQDYLPTIGLPAGAIGIPLLLIDLLGSVGVWLAPRAAKKRTFFALAMLCIVFAGAGTLLAAAGFAPLSIVGAALAAVFDGMLDTASGAALNDTLPSDQRATLLSVSSMLYSLLMIAASPLSGAVSTAAGTPAAAIALMGALLLACGPLLGRLYRAVRSRRLSRSD</sequence>
<evidence type="ECO:0000313" key="7">
    <source>
        <dbReference type="Proteomes" id="UP001300604"/>
    </source>
</evidence>
<feature type="transmembrane region" description="Helical" evidence="5">
    <location>
        <begin position="343"/>
        <end position="361"/>
    </location>
</feature>
<keyword evidence="3 5" id="KW-1133">Transmembrane helix</keyword>
<evidence type="ECO:0000313" key="6">
    <source>
        <dbReference type="EMBL" id="WOC32954.1"/>
    </source>
</evidence>
<dbReference type="InterPro" id="IPR036259">
    <property type="entry name" value="MFS_trans_sf"/>
</dbReference>
<feature type="transmembrane region" description="Helical" evidence="5">
    <location>
        <begin position="283"/>
        <end position="304"/>
    </location>
</feature>
<comment type="subcellular location">
    <subcellularLocation>
        <location evidence="1">Cell membrane</location>
        <topology evidence="1">Multi-pass membrane protein</topology>
    </subcellularLocation>
</comment>
<evidence type="ECO:0000256" key="4">
    <source>
        <dbReference type="ARBA" id="ARBA00023136"/>
    </source>
</evidence>
<dbReference type="Proteomes" id="UP001300604">
    <property type="component" value="Chromosome"/>
</dbReference>
<feature type="transmembrane region" description="Helical" evidence="5">
    <location>
        <begin position="373"/>
        <end position="394"/>
    </location>
</feature>
<feature type="transmembrane region" description="Helical" evidence="5">
    <location>
        <begin position="12"/>
        <end position="31"/>
    </location>
</feature>
<protein>
    <submittedName>
        <fullName evidence="6">MFS transporter</fullName>
    </submittedName>
</protein>
<evidence type="ECO:0000256" key="5">
    <source>
        <dbReference type="SAM" id="Phobius"/>
    </source>
</evidence>
<reference evidence="6" key="1">
    <citation type="submission" date="2023-09" db="EMBL/GenBank/DDBJ databases">
        <authorList>
            <person name="Zeng C."/>
        </authorList>
    </citation>
    <scope>NUCLEOTIDE SEQUENCE</scope>
    <source>
        <strain evidence="6">ZCY20-5</strain>
    </source>
</reference>
<dbReference type="CDD" id="cd06174">
    <property type="entry name" value="MFS"/>
    <property type="match status" value="1"/>
</dbReference>
<reference evidence="6" key="2">
    <citation type="submission" date="2024-06" db="EMBL/GenBank/DDBJ databases">
        <title>Caproicibacterium argilliputei sp. nov, a novel caproic acid producing anaerobic bacterium isolated from pit mud.</title>
        <authorList>
            <person name="Xia S."/>
        </authorList>
    </citation>
    <scope>NUCLEOTIDE SEQUENCE</scope>
    <source>
        <strain evidence="6">ZCY20-5</strain>
    </source>
</reference>
<feature type="transmembrane region" description="Helical" evidence="5">
    <location>
        <begin position="138"/>
        <end position="157"/>
    </location>
</feature>
<accession>A0AA97DBX5</accession>
<dbReference type="EMBL" id="CP135996">
    <property type="protein sequence ID" value="WOC32954.1"/>
    <property type="molecule type" value="Genomic_DNA"/>
</dbReference>
<evidence type="ECO:0000256" key="3">
    <source>
        <dbReference type="ARBA" id="ARBA00022989"/>
    </source>
</evidence>